<proteinExistence type="predicted"/>
<evidence type="ECO:0000313" key="4">
    <source>
        <dbReference type="Proteomes" id="UP000198803"/>
    </source>
</evidence>
<name>A0ABY0QH00_9BRAD</name>
<feature type="region of interest" description="Disordered" evidence="1">
    <location>
        <begin position="122"/>
        <end position="151"/>
    </location>
</feature>
<reference evidence="2 4" key="1">
    <citation type="submission" date="2016-10" db="EMBL/GenBank/DDBJ databases">
        <authorList>
            <person name="Varghese N."/>
            <person name="Submissions S."/>
        </authorList>
    </citation>
    <scope>NUCLEOTIDE SEQUENCE [LARGE SCALE GENOMIC DNA]</scope>
    <source>
        <strain evidence="2 4">GAS524</strain>
    </source>
</reference>
<dbReference type="RefSeq" id="WP_172805585.1">
    <property type="nucleotide sequence ID" value="NZ_LT629693.1"/>
</dbReference>
<accession>A0ABY0QH00</accession>
<evidence type="ECO:0000256" key="1">
    <source>
        <dbReference type="SAM" id="MobiDB-lite"/>
    </source>
</evidence>
<gene>
    <name evidence="2" type="ORF">SAMN05444163_7987</name>
    <name evidence="3" type="ORF">SAMN05444163_8180</name>
</gene>
<keyword evidence="4" id="KW-1185">Reference proteome</keyword>
<evidence type="ECO:0000313" key="2">
    <source>
        <dbReference type="EMBL" id="SDK38535.1"/>
    </source>
</evidence>
<dbReference type="Proteomes" id="UP000198803">
    <property type="component" value="Chromosome I"/>
</dbReference>
<dbReference type="EMBL" id="LT629693">
    <property type="protein sequence ID" value="SDK46546.1"/>
    <property type="molecule type" value="Genomic_DNA"/>
</dbReference>
<evidence type="ECO:0000313" key="3">
    <source>
        <dbReference type="EMBL" id="SDK46546.1"/>
    </source>
</evidence>
<organism evidence="2 4">
    <name type="scientific">Bradyrhizobium ottawaense</name>
    <dbReference type="NCBI Taxonomy" id="931866"/>
    <lineage>
        <taxon>Bacteria</taxon>
        <taxon>Pseudomonadati</taxon>
        <taxon>Pseudomonadota</taxon>
        <taxon>Alphaproteobacteria</taxon>
        <taxon>Hyphomicrobiales</taxon>
        <taxon>Nitrobacteraceae</taxon>
        <taxon>Bradyrhizobium</taxon>
    </lineage>
</organism>
<protein>
    <submittedName>
        <fullName evidence="2">Uncharacterized protein</fullName>
    </submittedName>
</protein>
<sequence length="151" mass="16910">MTRPKAPCNDQTAEQLEAYYRKVKPGDVAVIRCTQGNVLRYLLDKVTDTTPKSGRVYVEKGDAWAGQGFYMKSGKSTDAPTGQSNLVVPTDEVMAWIKDHPEKPGLGHAVMSYEWDWDFTPPGQRTGKNRSSFTSGRARQAVIDRMVKKKQ</sequence>
<dbReference type="EMBL" id="LT629693">
    <property type="protein sequence ID" value="SDK38535.1"/>
    <property type="molecule type" value="Genomic_DNA"/>
</dbReference>